<feature type="region of interest" description="Disordered" evidence="1">
    <location>
        <begin position="29"/>
        <end position="74"/>
    </location>
</feature>
<dbReference type="SUPFAM" id="SSF54593">
    <property type="entry name" value="Glyoxalase/Bleomycin resistance protein/Dihydroxybiphenyl dioxygenase"/>
    <property type="match status" value="1"/>
</dbReference>
<dbReference type="PANTHER" id="PTHR33993">
    <property type="entry name" value="GLYOXALASE-RELATED"/>
    <property type="match status" value="1"/>
</dbReference>
<protein>
    <submittedName>
        <fullName evidence="3">VOC family protein</fullName>
    </submittedName>
</protein>
<dbReference type="InterPro" id="IPR052164">
    <property type="entry name" value="Anthracycline_SecMetBiosynth"/>
</dbReference>
<evidence type="ECO:0000313" key="3">
    <source>
        <dbReference type="EMBL" id="NNG37981.1"/>
    </source>
</evidence>
<comment type="caution">
    <text evidence="3">The sequence shown here is derived from an EMBL/GenBank/DDBJ whole genome shotgun (WGS) entry which is preliminary data.</text>
</comment>
<dbReference type="InterPro" id="IPR037523">
    <property type="entry name" value="VOC_core"/>
</dbReference>
<evidence type="ECO:0000313" key="4">
    <source>
        <dbReference type="Proteomes" id="UP000557772"/>
    </source>
</evidence>
<dbReference type="RefSeq" id="WP_171151339.1">
    <property type="nucleotide sequence ID" value="NZ_JABENB010000001.1"/>
</dbReference>
<evidence type="ECO:0000256" key="1">
    <source>
        <dbReference type="SAM" id="MobiDB-lite"/>
    </source>
</evidence>
<dbReference type="InterPro" id="IPR004360">
    <property type="entry name" value="Glyas_Fos-R_dOase_dom"/>
</dbReference>
<accession>A0A849AFG6</accession>
<feature type="compositionally biased region" description="Low complexity" evidence="1">
    <location>
        <begin position="34"/>
        <end position="45"/>
    </location>
</feature>
<proteinExistence type="predicted"/>
<organism evidence="3 4">
    <name type="scientific">Flexivirga aerilata</name>
    <dbReference type="NCBI Taxonomy" id="1656889"/>
    <lineage>
        <taxon>Bacteria</taxon>
        <taxon>Bacillati</taxon>
        <taxon>Actinomycetota</taxon>
        <taxon>Actinomycetes</taxon>
        <taxon>Micrococcales</taxon>
        <taxon>Dermacoccaceae</taxon>
        <taxon>Flexivirga</taxon>
    </lineage>
</organism>
<dbReference type="EMBL" id="JABENB010000001">
    <property type="protein sequence ID" value="NNG37981.1"/>
    <property type="molecule type" value="Genomic_DNA"/>
</dbReference>
<reference evidence="3 4" key="1">
    <citation type="submission" date="2020-05" db="EMBL/GenBank/DDBJ databases">
        <title>Flexivirga sp. ID2601S isolated from air conditioner.</title>
        <authorList>
            <person name="Kim D.H."/>
        </authorList>
    </citation>
    <scope>NUCLEOTIDE SEQUENCE [LARGE SCALE GENOMIC DNA]</scope>
    <source>
        <strain evidence="3 4">ID2601S</strain>
    </source>
</reference>
<dbReference type="InterPro" id="IPR029068">
    <property type="entry name" value="Glyas_Bleomycin-R_OHBP_Dase"/>
</dbReference>
<name>A0A849AFG6_9MICO</name>
<keyword evidence="4" id="KW-1185">Reference proteome</keyword>
<dbReference type="Gene3D" id="3.10.180.10">
    <property type="entry name" value="2,3-Dihydroxybiphenyl 1,2-Dioxygenase, domain 1"/>
    <property type="match status" value="1"/>
</dbReference>
<evidence type="ECO:0000259" key="2">
    <source>
        <dbReference type="PROSITE" id="PS51819"/>
    </source>
</evidence>
<gene>
    <name evidence="3" type="ORF">HJ588_01650</name>
</gene>
<dbReference type="CDD" id="cd07247">
    <property type="entry name" value="SgaA_N_like"/>
    <property type="match status" value="1"/>
</dbReference>
<dbReference type="PANTHER" id="PTHR33993:SF14">
    <property type="entry name" value="GB|AAF24581.1"/>
    <property type="match status" value="1"/>
</dbReference>
<dbReference type="Proteomes" id="UP000557772">
    <property type="component" value="Unassembled WGS sequence"/>
</dbReference>
<dbReference type="Pfam" id="PF00903">
    <property type="entry name" value="Glyoxalase"/>
    <property type="match status" value="1"/>
</dbReference>
<dbReference type="AlphaFoldDB" id="A0A849AFG6"/>
<dbReference type="PROSITE" id="PS51819">
    <property type="entry name" value="VOC"/>
    <property type="match status" value="1"/>
</dbReference>
<feature type="domain" description="VOC" evidence="2">
    <location>
        <begin position="3"/>
        <end position="131"/>
    </location>
</feature>
<sequence length="133" mass="13835">MTSFQTVLIPAKDLAAARELYTKLLGTAPSADSDYYVGYDVDGQQRPAEGRQSDTDAGSAMRNESPTQHIGLVPGDGEVTAYLHVDDLDGTIEQITAAGGEVVEEPKSVGGTRRVAVVTDPSGGRIGLLSDAG</sequence>